<evidence type="ECO:0000256" key="1">
    <source>
        <dbReference type="ARBA" id="ARBA00004417"/>
    </source>
</evidence>
<evidence type="ECO:0000256" key="2">
    <source>
        <dbReference type="ARBA" id="ARBA00005417"/>
    </source>
</evidence>
<dbReference type="Proteomes" id="UP000996601">
    <property type="component" value="Unassembled WGS sequence"/>
</dbReference>
<evidence type="ECO:0000256" key="3">
    <source>
        <dbReference type="ARBA" id="ARBA00022448"/>
    </source>
</evidence>
<dbReference type="PANTHER" id="PTHR43297">
    <property type="entry name" value="OLIGOPEPTIDE TRANSPORT ATP-BINDING PROTEIN APPD"/>
    <property type="match status" value="1"/>
</dbReference>
<dbReference type="InterPro" id="IPR027417">
    <property type="entry name" value="P-loop_NTPase"/>
</dbReference>
<evidence type="ECO:0000256" key="4">
    <source>
        <dbReference type="ARBA" id="ARBA00022475"/>
    </source>
</evidence>
<accession>A0ABT1QZX7</accession>
<dbReference type="Pfam" id="PF00005">
    <property type="entry name" value="ABC_tran"/>
    <property type="match status" value="2"/>
</dbReference>
<dbReference type="PROSITE" id="PS00211">
    <property type="entry name" value="ABC_TRANSPORTER_1"/>
    <property type="match status" value="2"/>
</dbReference>
<reference evidence="9" key="1">
    <citation type="submission" date="2021-07" db="EMBL/GenBank/DDBJ databases">
        <title>Shinella sp. nov., a novel member of the genus Shinella from water.</title>
        <authorList>
            <person name="Deng Y."/>
        </authorList>
    </citation>
    <scope>NUCLEOTIDE SEQUENCE</scope>
    <source>
        <strain evidence="9">CPCC 100929</strain>
    </source>
</reference>
<keyword evidence="4" id="KW-1003">Cell membrane</keyword>
<protein>
    <submittedName>
        <fullName evidence="9">ABC transporter ATP-binding protein</fullName>
    </submittedName>
</protein>
<keyword evidence="3" id="KW-0813">Transport</keyword>
<dbReference type="InterPro" id="IPR013563">
    <property type="entry name" value="Oligopep_ABC_C"/>
</dbReference>
<sequence length="663" mass="72042">MQARPDAAAEPLLSVRNLNVQFRSNDRLLHIVRDVSYDVRAGELVALVGESGCGKSVSSLAVMRLLSDPTTTRFSGEVRLAGRDYLRLPESEMRRLRGRDIAMVFQEPMTSLNPLMTVGRQIMEPMLEHLDIDRAAARERAIDLLKRVGVTDPKRRMDQYPHEFSGGMRQRVVIAIALSCNPKVIIADEPTTALDVTIQAQILDLLRALVKETGVGLVLITHNLALVARYADRVNVMYGGRIIESGTVEDVLRQPRHRYTAGLLMAVPRLDLPRAARLHTIPGQPPSPARFPSGCAFSPRCGAATAACGSVPADTVTRDRRYACFHPVVDVLPQEGEHAAAGAEHTFGTTVLSVRGLTRHFHLKRRAVVRAVEDVSFDIPQGGTLGLVGESGCGKTTVVRTLLRLQSATSGRADFAGQDILSAGKRDLVALRRQIQVVYQDPSTSLNPRHRIASILAEPLLVHGLCKSQGEARARVEELLGLVGLPAEMAERYPHQMSGGQRQRVGIARALGMNPRLIVCDEPVSALDVSIQAQIMNLLADLQAKLGLSYLFVAHDLAVVRHISDVVAVMYLGRVVETATRAELFSTPRHPYTRALLAAVPSFAADAGQGPEAKITGELPSPLNPPSGCVFRTRCPMAVEACAKVVPPPVAFSDTHRVACIRV</sequence>
<comment type="similarity">
    <text evidence="2">Belongs to the ABC transporter superfamily.</text>
</comment>
<dbReference type="EMBL" id="WHSB02000001">
    <property type="protein sequence ID" value="MCQ4628476.1"/>
    <property type="molecule type" value="Genomic_DNA"/>
</dbReference>
<evidence type="ECO:0000313" key="10">
    <source>
        <dbReference type="Proteomes" id="UP000996601"/>
    </source>
</evidence>
<keyword evidence="10" id="KW-1185">Reference proteome</keyword>
<dbReference type="NCBIfam" id="NF008453">
    <property type="entry name" value="PRK11308.1"/>
    <property type="match status" value="2"/>
</dbReference>
<dbReference type="SMART" id="SM00382">
    <property type="entry name" value="AAA"/>
    <property type="match status" value="2"/>
</dbReference>
<name>A0ABT1QZX7_9HYPH</name>
<evidence type="ECO:0000259" key="8">
    <source>
        <dbReference type="PROSITE" id="PS50893"/>
    </source>
</evidence>
<dbReference type="RefSeq" id="WP_256114511.1">
    <property type="nucleotide sequence ID" value="NZ_WHSB02000001.1"/>
</dbReference>
<dbReference type="InterPro" id="IPR003593">
    <property type="entry name" value="AAA+_ATPase"/>
</dbReference>
<feature type="domain" description="ABC transporter" evidence="8">
    <location>
        <begin position="15"/>
        <end position="264"/>
    </location>
</feature>
<dbReference type="PANTHER" id="PTHR43297:SF2">
    <property type="entry name" value="DIPEPTIDE TRANSPORT ATP-BINDING PROTEIN DPPD"/>
    <property type="match status" value="1"/>
</dbReference>
<keyword evidence="7" id="KW-0472">Membrane</keyword>
<dbReference type="GO" id="GO:0005524">
    <property type="term" value="F:ATP binding"/>
    <property type="evidence" value="ECO:0007669"/>
    <property type="project" value="UniProtKB-KW"/>
</dbReference>
<comment type="caution">
    <text evidence="9">The sequence shown here is derived from an EMBL/GenBank/DDBJ whole genome shotgun (WGS) entry which is preliminary data.</text>
</comment>
<dbReference type="InterPro" id="IPR003439">
    <property type="entry name" value="ABC_transporter-like_ATP-bd"/>
</dbReference>
<dbReference type="InterPro" id="IPR050388">
    <property type="entry name" value="ABC_Ni/Peptide_Import"/>
</dbReference>
<keyword evidence="6 9" id="KW-0067">ATP-binding</keyword>
<gene>
    <name evidence="9" type="ORF">GB927_000430</name>
</gene>
<proteinExistence type="inferred from homology"/>
<comment type="subcellular location">
    <subcellularLocation>
        <location evidence="1">Cell inner membrane</location>
        <topology evidence="1">Peripheral membrane protein</topology>
    </subcellularLocation>
</comment>
<evidence type="ECO:0000256" key="6">
    <source>
        <dbReference type="ARBA" id="ARBA00022840"/>
    </source>
</evidence>
<evidence type="ECO:0000256" key="5">
    <source>
        <dbReference type="ARBA" id="ARBA00022741"/>
    </source>
</evidence>
<dbReference type="InterPro" id="IPR017871">
    <property type="entry name" value="ABC_transporter-like_CS"/>
</dbReference>
<dbReference type="CDD" id="cd03257">
    <property type="entry name" value="ABC_NikE_OppD_transporters"/>
    <property type="match status" value="2"/>
</dbReference>
<evidence type="ECO:0000313" key="9">
    <source>
        <dbReference type="EMBL" id="MCQ4628476.1"/>
    </source>
</evidence>
<feature type="domain" description="ABC transporter" evidence="8">
    <location>
        <begin position="352"/>
        <end position="597"/>
    </location>
</feature>
<dbReference type="PROSITE" id="PS50893">
    <property type="entry name" value="ABC_TRANSPORTER_2"/>
    <property type="match status" value="2"/>
</dbReference>
<evidence type="ECO:0000256" key="7">
    <source>
        <dbReference type="ARBA" id="ARBA00023136"/>
    </source>
</evidence>
<organism evidence="9 10">
    <name type="scientific">Shinella lacus</name>
    <dbReference type="NCBI Taxonomy" id="2654216"/>
    <lineage>
        <taxon>Bacteria</taxon>
        <taxon>Pseudomonadati</taxon>
        <taxon>Pseudomonadota</taxon>
        <taxon>Alphaproteobacteria</taxon>
        <taxon>Hyphomicrobiales</taxon>
        <taxon>Rhizobiaceae</taxon>
        <taxon>Shinella</taxon>
    </lineage>
</organism>
<dbReference type="Pfam" id="PF08352">
    <property type="entry name" value="oligo_HPY"/>
    <property type="match status" value="2"/>
</dbReference>
<dbReference type="SUPFAM" id="SSF52540">
    <property type="entry name" value="P-loop containing nucleoside triphosphate hydrolases"/>
    <property type="match status" value="2"/>
</dbReference>
<keyword evidence="5" id="KW-0547">Nucleotide-binding</keyword>
<dbReference type="NCBIfam" id="NF007739">
    <property type="entry name" value="PRK10419.1"/>
    <property type="match status" value="2"/>
</dbReference>
<dbReference type="Gene3D" id="3.40.50.300">
    <property type="entry name" value="P-loop containing nucleotide triphosphate hydrolases"/>
    <property type="match status" value="2"/>
</dbReference>
<dbReference type="NCBIfam" id="TIGR01727">
    <property type="entry name" value="oligo_HPY"/>
    <property type="match status" value="2"/>
</dbReference>